<dbReference type="Proteomes" id="UP000318138">
    <property type="component" value="Chromosome"/>
</dbReference>
<protein>
    <submittedName>
        <fullName evidence="2">MurR/RpiR family transcriptional regulator</fullName>
    </submittedName>
</protein>
<name>A0A859FIA3_9BACI</name>
<dbReference type="KEGG" id="psua:FLK61_38845"/>
<dbReference type="SUPFAM" id="SSF53697">
    <property type="entry name" value="SIS domain"/>
    <property type="match status" value="1"/>
</dbReference>
<dbReference type="GO" id="GO:0003700">
    <property type="term" value="F:DNA-binding transcription factor activity"/>
    <property type="evidence" value="ECO:0007669"/>
    <property type="project" value="InterPro"/>
</dbReference>
<dbReference type="InterPro" id="IPR001347">
    <property type="entry name" value="SIS_dom"/>
</dbReference>
<reference evidence="3" key="1">
    <citation type="submission" date="2019-07" db="EMBL/GenBank/DDBJ databases">
        <title>Bacillus alkalisoli sp. nov. isolated from saline soil.</title>
        <authorList>
            <person name="Sun J.-Q."/>
            <person name="Xu L."/>
        </authorList>
    </citation>
    <scope>NUCLEOTIDE SEQUENCE [LARGE SCALE GENOMIC DNA]</scope>
    <source>
        <strain evidence="3">M4U3P1</strain>
    </source>
</reference>
<dbReference type="InterPro" id="IPR047640">
    <property type="entry name" value="RpiR-like"/>
</dbReference>
<dbReference type="EMBL" id="CP041372">
    <property type="protein sequence ID" value="QKS72578.1"/>
    <property type="molecule type" value="Genomic_DNA"/>
</dbReference>
<evidence type="ECO:0000313" key="2">
    <source>
        <dbReference type="EMBL" id="QKS72578.1"/>
    </source>
</evidence>
<dbReference type="InterPro" id="IPR036388">
    <property type="entry name" value="WH-like_DNA-bd_sf"/>
</dbReference>
<dbReference type="GO" id="GO:0003677">
    <property type="term" value="F:DNA binding"/>
    <property type="evidence" value="ECO:0007669"/>
    <property type="project" value="InterPro"/>
</dbReference>
<keyword evidence="3" id="KW-1185">Reference proteome</keyword>
<feature type="domain" description="HTH rpiR-type" evidence="1">
    <location>
        <begin position="1"/>
        <end position="72"/>
    </location>
</feature>
<gene>
    <name evidence="2" type="ORF">FLK61_38845</name>
</gene>
<proteinExistence type="predicted"/>
<dbReference type="Gene3D" id="1.10.10.10">
    <property type="entry name" value="Winged helix-like DNA-binding domain superfamily/Winged helix DNA-binding domain"/>
    <property type="match status" value="1"/>
</dbReference>
<dbReference type="Gene3D" id="3.40.50.10490">
    <property type="entry name" value="Glucose-6-phosphate isomerase like protein, domain 1"/>
    <property type="match status" value="1"/>
</dbReference>
<dbReference type="PANTHER" id="PTHR30514">
    <property type="entry name" value="GLUCOKINASE"/>
    <property type="match status" value="1"/>
</dbReference>
<dbReference type="InterPro" id="IPR000281">
    <property type="entry name" value="HTH_RpiR"/>
</dbReference>
<dbReference type="InterPro" id="IPR046348">
    <property type="entry name" value="SIS_dom_sf"/>
</dbReference>
<dbReference type="PROSITE" id="PS51071">
    <property type="entry name" value="HTH_RPIR"/>
    <property type="match status" value="1"/>
</dbReference>
<evidence type="ECO:0000259" key="1">
    <source>
        <dbReference type="PROSITE" id="PS51071"/>
    </source>
</evidence>
<dbReference type="AlphaFoldDB" id="A0A859FIA3"/>
<dbReference type="GO" id="GO:1901135">
    <property type="term" value="P:carbohydrate derivative metabolic process"/>
    <property type="evidence" value="ECO:0007669"/>
    <property type="project" value="InterPro"/>
</dbReference>
<dbReference type="SUPFAM" id="SSF46689">
    <property type="entry name" value="Homeodomain-like"/>
    <property type="match status" value="1"/>
</dbReference>
<dbReference type="InterPro" id="IPR009057">
    <property type="entry name" value="Homeodomain-like_sf"/>
</dbReference>
<organism evidence="2 3">
    <name type="scientific">Paenalkalicoccus suaedae</name>
    <dbReference type="NCBI Taxonomy" id="2592382"/>
    <lineage>
        <taxon>Bacteria</taxon>
        <taxon>Bacillati</taxon>
        <taxon>Bacillota</taxon>
        <taxon>Bacilli</taxon>
        <taxon>Bacillales</taxon>
        <taxon>Bacillaceae</taxon>
        <taxon>Paenalkalicoccus</taxon>
    </lineage>
</organism>
<dbReference type="Pfam" id="PF01380">
    <property type="entry name" value="SIS"/>
    <property type="match status" value="1"/>
</dbReference>
<evidence type="ECO:0000313" key="3">
    <source>
        <dbReference type="Proteomes" id="UP000318138"/>
    </source>
</evidence>
<dbReference type="RefSeq" id="WP_176010552.1">
    <property type="nucleotide sequence ID" value="NZ_CP041372.2"/>
</dbReference>
<dbReference type="GO" id="GO:0097367">
    <property type="term" value="F:carbohydrate derivative binding"/>
    <property type="evidence" value="ECO:0007669"/>
    <property type="project" value="InterPro"/>
</dbReference>
<accession>A0A859FIA3</accession>
<sequence>MIKIVTDKLTTLEVDVHEKLSELVKTDQRMKIVDAADHCGVSPSKVSKLVRKLGFENFKQYKTYYSGENVTQQPVKHSSEIERLTQFLADFDHALVEDFVSTFDQYQKIILFGLGPSFICAEYFAYKLATVSQKNITVAQSEGFAERIADDQTLLVVFSVTGQFSSFERLFANVKQQGTSIMLLLEEYVNIEDTNPDYVFHLSKYHQASDLKPYEKTRTSFFIFIEEVVSLLIRRQRGEIG</sequence>
<dbReference type="PANTHER" id="PTHR30514:SF1">
    <property type="entry name" value="HTH-TYPE TRANSCRIPTIONAL REGULATOR HEXR-RELATED"/>
    <property type="match status" value="1"/>
</dbReference>